<name>A0ABQ9CTW7_9PASS</name>
<evidence type="ECO:0000256" key="1">
    <source>
        <dbReference type="SAM" id="MobiDB-lite"/>
    </source>
</evidence>
<accession>A0ABQ9CTW7</accession>
<proteinExistence type="predicted"/>
<keyword evidence="3" id="KW-0808">Transferase</keyword>
<feature type="compositionally biased region" description="Polar residues" evidence="1">
    <location>
        <begin position="235"/>
        <end position="248"/>
    </location>
</feature>
<dbReference type="InterPro" id="IPR001245">
    <property type="entry name" value="Ser-Thr/Tyr_kinase_cat_dom"/>
</dbReference>
<dbReference type="PROSITE" id="PS00108">
    <property type="entry name" value="PROTEIN_KINASE_ST"/>
    <property type="match status" value="1"/>
</dbReference>
<dbReference type="Gene3D" id="1.10.510.10">
    <property type="entry name" value="Transferase(Phosphotransferase) domain 1"/>
    <property type="match status" value="1"/>
</dbReference>
<organism evidence="3 4">
    <name type="scientific">Willisornis vidua</name>
    <name type="common">Xingu scale-backed antbird</name>
    <dbReference type="NCBI Taxonomy" id="1566151"/>
    <lineage>
        <taxon>Eukaryota</taxon>
        <taxon>Metazoa</taxon>
        <taxon>Chordata</taxon>
        <taxon>Craniata</taxon>
        <taxon>Vertebrata</taxon>
        <taxon>Euteleostomi</taxon>
        <taxon>Archelosauria</taxon>
        <taxon>Archosauria</taxon>
        <taxon>Dinosauria</taxon>
        <taxon>Saurischia</taxon>
        <taxon>Theropoda</taxon>
        <taxon>Coelurosauria</taxon>
        <taxon>Aves</taxon>
        <taxon>Neognathae</taxon>
        <taxon>Neoaves</taxon>
        <taxon>Telluraves</taxon>
        <taxon>Australaves</taxon>
        <taxon>Passeriformes</taxon>
        <taxon>Thamnophilidae</taxon>
        <taxon>Willisornis</taxon>
    </lineage>
</organism>
<dbReference type="InterPro" id="IPR011009">
    <property type="entry name" value="Kinase-like_dom_sf"/>
</dbReference>
<dbReference type="InterPro" id="IPR008271">
    <property type="entry name" value="Ser/Thr_kinase_AS"/>
</dbReference>
<dbReference type="Proteomes" id="UP001145742">
    <property type="component" value="Unassembled WGS sequence"/>
</dbReference>
<gene>
    <name evidence="3" type="primary">KSR1</name>
    <name evidence="3" type="ORF">WISP_133637</name>
</gene>
<evidence type="ECO:0000313" key="4">
    <source>
        <dbReference type="Proteomes" id="UP001145742"/>
    </source>
</evidence>
<dbReference type="PANTHER" id="PTHR23257">
    <property type="entry name" value="SERINE-THREONINE PROTEIN KINASE"/>
    <property type="match status" value="1"/>
</dbReference>
<dbReference type="Gene3D" id="3.30.200.20">
    <property type="entry name" value="Phosphorylase Kinase, domain 1"/>
    <property type="match status" value="1"/>
</dbReference>
<protein>
    <submittedName>
        <fullName evidence="3">Kinase suppressor of Ras 1</fullName>
    </submittedName>
</protein>
<dbReference type="GO" id="GO:0016301">
    <property type="term" value="F:kinase activity"/>
    <property type="evidence" value="ECO:0007669"/>
    <property type="project" value="UniProtKB-KW"/>
</dbReference>
<dbReference type="EMBL" id="WHWB01034652">
    <property type="protein sequence ID" value="KAJ7406439.1"/>
    <property type="molecule type" value="Genomic_DNA"/>
</dbReference>
<feature type="region of interest" description="Disordered" evidence="1">
    <location>
        <begin position="449"/>
        <end position="547"/>
    </location>
</feature>
<feature type="domain" description="Protein kinase" evidence="2">
    <location>
        <begin position="573"/>
        <end position="843"/>
    </location>
</feature>
<comment type="caution">
    <text evidence="3">The sequence shown here is derived from an EMBL/GenBank/DDBJ whole genome shotgun (WGS) entry which is preliminary data.</text>
</comment>
<keyword evidence="4" id="KW-1185">Reference proteome</keyword>
<dbReference type="CDD" id="cd14152">
    <property type="entry name" value="STKc_KSR1"/>
    <property type="match status" value="1"/>
</dbReference>
<dbReference type="SUPFAM" id="SSF56112">
    <property type="entry name" value="Protein kinase-like (PK-like)"/>
    <property type="match status" value="1"/>
</dbReference>
<feature type="compositionally biased region" description="Acidic residues" evidence="1">
    <location>
        <begin position="531"/>
        <end position="540"/>
    </location>
</feature>
<dbReference type="Gene3D" id="1.10.150.50">
    <property type="entry name" value="Transcription Factor, Ets-1"/>
    <property type="match status" value="2"/>
</dbReference>
<feature type="region of interest" description="Disordered" evidence="1">
    <location>
        <begin position="207"/>
        <end position="260"/>
    </location>
</feature>
<dbReference type="InterPro" id="IPR013761">
    <property type="entry name" value="SAM/pointed_sf"/>
</dbReference>
<dbReference type="InterPro" id="IPR000719">
    <property type="entry name" value="Prot_kinase_dom"/>
</dbReference>
<sequence length="858" mass="96201">MVILSMLVTSLFELLEIRLHVTRLCIFAPVQLLCLLWKELFEFQADLKVKLIDYIHRQRQCKLSVPLSDRTAELNSYPRFNDWLDIVNVRKEVVQASLSENSITVFQLVAPPQCKPLLENILYHFQGSLALPRGPGAPCSLYTRIPEELTLDALLEMNESKVKETMKRCGARDEECSRLNGALSCLRKVTESGGELKDDVLVTLPEARRDSSSSQPDPCAALPVPRGSTSSSSSHNQQPRSVSVSTAPPSDPLASSHGPSVYAENLLDPFSLPAHGGRLAPRTHSITITPPATPQAKRRHKLKPPRTPPPPCRKVFQLLPNFPTLTRSKSHESQLGNRIDEVPPIKALPGIPPDGTKRLWLGCDTQVLYKVLVISDLPSLSEEHDVRGEVLKCHNKCTKEAPACRISFLPIAKIRRTESVPSDINNPVDRPTEPQFGTLPKALTKKEHPPAINHLDSSSNPSSTTSSTPSSPAPFQSSNPPSATPPPNPSPMGQRDGRFNFPGKLLSFRRPVKSRKASLQVEDPETNKSEPEDDEDEVEDLPNRRPHLQGMIYRKPSQTSVYLQEWDIPFEQIELGDPIGQGRWGKVYKGKWHGEVAIRLLEIDGNNQDHLKLFKKEVMNYRQTRHENVVLFMGACMHPPHLAIITSFCKGRTLHSFVRDPKISLDINKTRQIAQEIIKGMGYLHAKGIVHKDLKSKNVFYDNGKVVITDFGLFGISGVVQEGRRENELKLPHDWLCYLAPEIVREMAPGKDEDKLPFSKAADIYAFGTVWYELQAREWPFRTQPAEALIWQIGSGEGVKQVLATVSLGKEVNEILSACWAFDLSERPSFTVLMEMLEKLPKLNRRLSHPGHFWKSAE</sequence>
<evidence type="ECO:0000313" key="3">
    <source>
        <dbReference type="EMBL" id="KAJ7406439.1"/>
    </source>
</evidence>
<dbReference type="SMART" id="SM00220">
    <property type="entry name" value="S_TKc"/>
    <property type="match status" value="1"/>
</dbReference>
<dbReference type="PROSITE" id="PS50011">
    <property type="entry name" value="PROTEIN_KINASE_DOM"/>
    <property type="match status" value="1"/>
</dbReference>
<dbReference type="PANTHER" id="PTHR23257:SF716">
    <property type="entry name" value="KINASE SUPPRESSOR OF RAS 1"/>
    <property type="match status" value="1"/>
</dbReference>
<keyword evidence="3" id="KW-0418">Kinase</keyword>
<dbReference type="Pfam" id="PF07714">
    <property type="entry name" value="PK_Tyr_Ser-Thr"/>
    <property type="match status" value="1"/>
</dbReference>
<dbReference type="InterPro" id="IPR050167">
    <property type="entry name" value="Ser_Thr_protein_kinase"/>
</dbReference>
<reference evidence="3" key="1">
    <citation type="submission" date="2019-10" db="EMBL/GenBank/DDBJ databases">
        <authorList>
            <person name="Soares A.E.R."/>
            <person name="Aleixo A."/>
            <person name="Schneider P."/>
            <person name="Miyaki C.Y."/>
            <person name="Schneider M.P."/>
            <person name="Mello C."/>
            <person name="Vasconcelos A.T.R."/>
        </authorList>
    </citation>
    <scope>NUCLEOTIDE SEQUENCE</scope>
    <source>
        <tissue evidence="3">Muscle</tissue>
    </source>
</reference>
<feature type="region of interest" description="Disordered" evidence="1">
    <location>
        <begin position="273"/>
        <end position="312"/>
    </location>
</feature>
<feature type="compositionally biased region" description="Low complexity" evidence="1">
    <location>
        <begin position="457"/>
        <end position="481"/>
    </location>
</feature>
<evidence type="ECO:0000259" key="2">
    <source>
        <dbReference type="PROSITE" id="PS50011"/>
    </source>
</evidence>